<dbReference type="Proteomes" id="UP000616885">
    <property type="component" value="Unassembled WGS sequence"/>
</dbReference>
<dbReference type="PANTHER" id="PTHR24148">
    <property type="entry name" value="ANKYRIN REPEAT DOMAIN-CONTAINING PROTEIN 39 HOMOLOG-RELATED"/>
    <property type="match status" value="1"/>
</dbReference>
<dbReference type="InterPro" id="IPR010730">
    <property type="entry name" value="HET"/>
</dbReference>
<dbReference type="AlphaFoldDB" id="A0A8H7TID3"/>
<proteinExistence type="predicted"/>
<dbReference type="PANTHER" id="PTHR24148:SF73">
    <property type="entry name" value="HET DOMAIN PROTEIN (AFU_ORTHOLOGUE AFUA_8G01020)"/>
    <property type="match status" value="1"/>
</dbReference>
<evidence type="ECO:0000259" key="1">
    <source>
        <dbReference type="Pfam" id="PF06985"/>
    </source>
</evidence>
<dbReference type="InterPro" id="IPR052895">
    <property type="entry name" value="HetReg/Transcr_Mod"/>
</dbReference>
<feature type="domain" description="Heterokaryon incompatibility" evidence="1">
    <location>
        <begin position="50"/>
        <end position="107"/>
    </location>
</feature>
<sequence length="115" mass="13067">MQDEMGPFLYSPVDTTDGEIRLLTLHPASDKEALIVCDLERVKLRDNPQFEAISYTWGDEHPSVQIVLNDAAFKVRENAAAALRRLRRRKGSRRVWIDAICINQGRSRSATGKSR</sequence>
<accession>A0A8H7TID3</accession>
<evidence type="ECO:0000313" key="3">
    <source>
        <dbReference type="Proteomes" id="UP000616885"/>
    </source>
</evidence>
<protein>
    <recommendedName>
        <fullName evidence="1">Heterokaryon incompatibility domain-containing protein</fullName>
    </recommendedName>
</protein>
<organism evidence="2 3">
    <name type="scientific">Bionectria ochroleuca</name>
    <name type="common">Gliocladium roseum</name>
    <dbReference type="NCBI Taxonomy" id="29856"/>
    <lineage>
        <taxon>Eukaryota</taxon>
        <taxon>Fungi</taxon>
        <taxon>Dikarya</taxon>
        <taxon>Ascomycota</taxon>
        <taxon>Pezizomycotina</taxon>
        <taxon>Sordariomycetes</taxon>
        <taxon>Hypocreomycetidae</taxon>
        <taxon>Hypocreales</taxon>
        <taxon>Bionectriaceae</taxon>
        <taxon>Clonostachys</taxon>
    </lineage>
</organism>
<dbReference type="Pfam" id="PF06985">
    <property type="entry name" value="HET"/>
    <property type="match status" value="1"/>
</dbReference>
<name>A0A8H7TID3_BIOOC</name>
<dbReference type="EMBL" id="JADCTT010000007">
    <property type="protein sequence ID" value="KAF9750031.1"/>
    <property type="molecule type" value="Genomic_DNA"/>
</dbReference>
<gene>
    <name evidence="2" type="ORF">IM811_016058</name>
</gene>
<evidence type="ECO:0000313" key="2">
    <source>
        <dbReference type="EMBL" id="KAF9750031.1"/>
    </source>
</evidence>
<comment type="caution">
    <text evidence="2">The sequence shown here is derived from an EMBL/GenBank/DDBJ whole genome shotgun (WGS) entry which is preliminary data.</text>
</comment>
<reference evidence="2" key="1">
    <citation type="submission" date="2020-10" db="EMBL/GenBank/DDBJ databases">
        <title>High-Quality Genome Resource of Clonostachys rosea strain S41 by Oxford Nanopore Long-Read Sequencing.</title>
        <authorList>
            <person name="Wang H."/>
        </authorList>
    </citation>
    <scope>NUCLEOTIDE SEQUENCE</scope>
    <source>
        <strain evidence="2">S41</strain>
    </source>
</reference>